<dbReference type="CDD" id="cd23418">
    <property type="entry name" value="beta-trefoil_Ricin_XLN-like"/>
    <property type="match status" value="1"/>
</dbReference>
<keyword evidence="5 8" id="KW-0378">Hydrolase</keyword>
<evidence type="ECO:0000313" key="10">
    <source>
        <dbReference type="EMBL" id="XDQ02632.1"/>
    </source>
</evidence>
<evidence type="ECO:0000256" key="2">
    <source>
        <dbReference type="ARBA" id="ARBA00009743"/>
    </source>
</evidence>
<name>A0AB39M9S1_9ACTN</name>
<dbReference type="CDD" id="cd14792">
    <property type="entry name" value="GH27"/>
    <property type="match status" value="1"/>
</dbReference>
<dbReference type="PANTHER" id="PTHR11452">
    <property type="entry name" value="ALPHA-GALACTOSIDASE/ALPHA-N-ACETYLGALACTOSAMINIDASE"/>
    <property type="match status" value="1"/>
</dbReference>
<evidence type="ECO:0000256" key="3">
    <source>
        <dbReference type="ARBA" id="ARBA00012755"/>
    </source>
</evidence>
<feature type="domain" description="Ricin B lectin" evidence="9">
    <location>
        <begin position="430"/>
        <end position="559"/>
    </location>
</feature>
<evidence type="ECO:0000256" key="1">
    <source>
        <dbReference type="ARBA" id="ARBA00001255"/>
    </source>
</evidence>
<dbReference type="FunFam" id="3.20.20.70:FF:000202">
    <property type="entry name" value="Alpha-galactosidase"/>
    <property type="match status" value="1"/>
</dbReference>
<dbReference type="Gene3D" id="2.60.40.1180">
    <property type="entry name" value="Golgi alpha-mannosidase II"/>
    <property type="match status" value="1"/>
</dbReference>
<evidence type="ECO:0000256" key="5">
    <source>
        <dbReference type="ARBA" id="ARBA00022801"/>
    </source>
</evidence>
<dbReference type="InterPro" id="IPR002241">
    <property type="entry name" value="Glyco_hydro_27"/>
</dbReference>
<dbReference type="SUPFAM" id="SSF51445">
    <property type="entry name" value="(Trans)glycosidases"/>
    <property type="match status" value="1"/>
</dbReference>
<dbReference type="PROSITE" id="PS50231">
    <property type="entry name" value="RICIN_B_LECTIN"/>
    <property type="match status" value="1"/>
</dbReference>
<keyword evidence="6 8" id="KW-1015">Disulfide bond</keyword>
<dbReference type="PRINTS" id="PR00740">
    <property type="entry name" value="GLHYDRLASE27"/>
</dbReference>
<accession>A0AB39M9S1</accession>
<keyword evidence="4" id="KW-0732">Signal</keyword>
<dbReference type="Pfam" id="PF00652">
    <property type="entry name" value="Ricin_B_lectin"/>
    <property type="match status" value="1"/>
</dbReference>
<dbReference type="Gene3D" id="3.20.20.70">
    <property type="entry name" value="Aldolase class I"/>
    <property type="match status" value="1"/>
</dbReference>
<dbReference type="EC" id="3.2.1.22" evidence="3 8"/>
<proteinExistence type="inferred from homology"/>
<comment type="catalytic activity">
    <reaction evidence="1 8">
        <text>Hydrolysis of terminal, non-reducing alpha-D-galactose residues in alpha-D-galactosides, including galactose oligosaccharides, galactomannans and galactolipids.</text>
        <dbReference type="EC" id="3.2.1.22"/>
    </reaction>
</comment>
<protein>
    <recommendedName>
        <fullName evidence="3 8">Alpha-galactosidase</fullName>
        <ecNumber evidence="3 8">3.2.1.22</ecNumber>
    </recommendedName>
    <alternativeName>
        <fullName evidence="8">Melibiase</fullName>
    </alternativeName>
</protein>
<evidence type="ECO:0000259" key="9">
    <source>
        <dbReference type="SMART" id="SM00458"/>
    </source>
</evidence>
<dbReference type="EMBL" id="CP163431">
    <property type="protein sequence ID" value="XDQ02632.1"/>
    <property type="molecule type" value="Genomic_DNA"/>
</dbReference>
<dbReference type="InterPro" id="IPR035992">
    <property type="entry name" value="Ricin_B-like_lectins"/>
</dbReference>
<dbReference type="Gene3D" id="2.80.10.50">
    <property type="match status" value="1"/>
</dbReference>
<dbReference type="GO" id="GO:0016052">
    <property type="term" value="P:carbohydrate catabolic process"/>
    <property type="evidence" value="ECO:0007669"/>
    <property type="project" value="UniProtKB-ARBA"/>
</dbReference>
<dbReference type="InterPro" id="IPR013785">
    <property type="entry name" value="Aldolase_TIM"/>
</dbReference>
<evidence type="ECO:0000256" key="7">
    <source>
        <dbReference type="ARBA" id="ARBA00023295"/>
    </source>
</evidence>
<dbReference type="Pfam" id="PF17801">
    <property type="entry name" value="Melibiase_C"/>
    <property type="match status" value="1"/>
</dbReference>
<dbReference type="InterPro" id="IPR000772">
    <property type="entry name" value="Ricin_B_lectin"/>
</dbReference>
<dbReference type="SMART" id="SM00458">
    <property type="entry name" value="RICIN"/>
    <property type="match status" value="1"/>
</dbReference>
<dbReference type="PANTHER" id="PTHR11452:SF75">
    <property type="entry name" value="ALPHA-GALACTOSIDASE MEL1"/>
    <property type="match status" value="1"/>
</dbReference>
<dbReference type="Pfam" id="PF16499">
    <property type="entry name" value="Melibiase_2"/>
    <property type="match status" value="1"/>
</dbReference>
<dbReference type="SUPFAM" id="SSF51011">
    <property type="entry name" value="Glycosyl hydrolase domain"/>
    <property type="match status" value="1"/>
</dbReference>
<evidence type="ECO:0000256" key="8">
    <source>
        <dbReference type="RuleBase" id="RU361168"/>
    </source>
</evidence>
<dbReference type="SUPFAM" id="SSF50370">
    <property type="entry name" value="Ricin B-like lectins"/>
    <property type="match status" value="1"/>
</dbReference>
<gene>
    <name evidence="10" type="ORF">AB5J58_21615</name>
</gene>
<reference evidence="10" key="1">
    <citation type="submission" date="2024-07" db="EMBL/GenBank/DDBJ databases">
        <authorList>
            <person name="Yu S.T."/>
        </authorList>
    </citation>
    <scope>NUCLEOTIDE SEQUENCE</scope>
    <source>
        <strain evidence="10">R08</strain>
    </source>
</reference>
<dbReference type="InterPro" id="IPR000111">
    <property type="entry name" value="Glyco_hydro_27/36_CS"/>
</dbReference>
<dbReference type="InterPro" id="IPR017853">
    <property type="entry name" value="GH"/>
</dbReference>
<keyword evidence="7 8" id="KW-0326">Glycosidase</keyword>
<dbReference type="InterPro" id="IPR041233">
    <property type="entry name" value="Melibiase_C"/>
</dbReference>
<sequence>MPTTTARARRLRPLPSLLSLHRTLALAFSAALFTVGVPLLSAGTAQPAAALSGGTEQAAALGNGLALTPQMGFNDWNAYGCNVSESLIKSTAQAMHTNGMQAAGYSYVNIDDCWMTHNRDSGGRLVPDPAKFPDGIKGTADYVHSLGLKLGIYEDAGTATCAGYPGSLGHETTDAQSFASWGVDYLKYDNCNNNGVPGQTRYTTMRDALAATNRPILYSLCNWGQENVWTWGAGVGNSWRTTGDISANFSSMLSIFHSNVGLASYASPGHWNDPDMLEVGNGSMTSTESRSEVSLWAEMAAPLIAGTNIPSASADTLSTLTNSRVIAVDQDSLGKQGTMVSSSGGLDVLAKPLANGDVSVALFNETGSTATISTTAAAIGKSGASSYALAELWSGASSTTSGTISASVPAHGTVMYRVAGGTSGGGTSVTGALHAVGAGKCLDVPNSARTAGTQVEIWSCNGGANQTWTHSTSNQLTVYSGSSQMCLDAYNNQTSPGTKVEIWSCNGQSNQQWLLNANGTITGVQSGLCLDVTGGATADDALAQLDTCTGASSQRWTLG</sequence>
<dbReference type="AlphaFoldDB" id="A0AB39M9S1"/>
<evidence type="ECO:0000256" key="6">
    <source>
        <dbReference type="ARBA" id="ARBA00023157"/>
    </source>
</evidence>
<organism evidence="10">
    <name type="scientific">Streptomyces sp. R08</name>
    <dbReference type="NCBI Taxonomy" id="3238624"/>
    <lineage>
        <taxon>Bacteria</taxon>
        <taxon>Bacillati</taxon>
        <taxon>Actinomycetota</taxon>
        <taxon>Actinomycetes</taxon>
        <taxon>Kitasatosporales</taxon>
        <taxon>Streptomycetaceae</taxon>
        <taxon>Streptomyces</taxon>
    </lineage>
</organism>
<dbReference type="PROSITE" id="PS00512">
    <property type="entry name" value="ALPHA_GALACTOSIDASE"/>
    <property type="match status" value="1"/>
</dbReference>
<dbReference type="InterPro" id="IPR013780">
    <property type="entry name" value="Glyco_hydro_b"/>
</dbReference>
<dbReference type="GO" id="GO:0004557">
    <property type="term" value="F:alpha-galactosidase activity"/>
    <property type="evidence" value="ECO:0007669"/>
    <property type="project" value="UniProtKB-EC"/>
</dbReference>
<evidence type="ECO:0000256" key="4">
    <source>
        <dbReference type="ARBA" id="ARBA00022729"/>
    </source>
</evidence>
<comment type="similarity">
    <text evidence="2 8">Belongs to the glycosyl hydrolase 27 family.</text>
</comment>
<dbReference type="RefSeq" id="WP_369188742.1">
    <property type="nucleotide sequence ID" value="NZ_CP163431.1"/>
</dbReference>